<dbReference type="Gene3D" id="1.20.1070.10">
    <property type="entry name" value="Rhodopsin 7-helix transmembrane proteins"/>
    <property type="match status" value="2"/>
</dbReference>
<name>A0A7M7NY64_STRPU</name>
<dbReference type="PRINTS" id="PR00237">
    <property type="entry name" value="GPCRRHODOPSN"/>
</dbReference>
<feature type="transmembrane region" description="Helical" evidence="10">
    <location>
        <begin position="102"/>
        <end position="128"/>
    </location>
</feature>
<accession>A0A7M7NY64</accession>
<dbReference type="PANTHER" id="PTHR13235:SF2">
    <property type="entry name" value="SINGLE-STRAND SELECTIVE MONOFUNCTIONAL URACIL DNA GLYCOSYLASE"/>
    <property type="match status" value="1"/>
</dbReference>
<evidence type="ECO:0000256" key="3">
    <source>
        <dbReference type="ARBA" id="ARBA00022763"/>
    </source>
</evidence>
<sequence length="427" mass="47634">MAAEGTLETMTADPSSVFYDYELYKEMDYQSVVFVVIFIIIGITGTVGNLLVILAIVLSRKLRSTTNWFVMNLACTDLLTSFFVVLYAVALLSLDFGSHSDGLFAVAASGSLVCVGVSLTTHAFIGFTSWYLITKNHVESKKLFSNRNISIMIVFCWLFTFIGAPVIYLTGSLHEYAGRCVLGLLIIGHFGVIITVYTNIWRFVVQRDKTMRQKRKSSAKPQSESETSTRTSERINVNPIEKRAEDTLLASPSLAHPAHDECRSSDGTSERADVCPPETRGNGPSALRTSQLLEVIGSEEDERPSSASPAEVEIPIPRSDRVMNDIFKSRTKPKVSRKTIVVTKNLLIVLVAFVICFIPYSVCLYIPTGSNAEPWLMLLLFSNSCINPIIYARRIRAFREVMVCILRCRIGSIPMPIDLVRRMTQRN</sequence>
<dbReference type="SUPFAM" id="SSF81321">
    <property type="entry name" value="Family A G protein-coupled receptor-like"/>
    <property type="match status" value="1"/>
</dbReference>
<dbReference type="CDD" id="cd00637">
    <property type="entry name" value="7tm_classA_rhodopsin-like"/>
    <property type="match status" value="1"/>
</dbReference>
<keyword evidence="8" id="KW-0234">DNA repair</keyword>
<dbReference type="FunFam" id="1.20.1070.10:FF:000570">
    <property type="entry name" value="Uncharacterized protein"/>
    <property type="match status" value="1"/>
</dbReference>
<keyword evidence="7 10" id="KW-0472">Membrane</keyword>
<dbReference type="InParanoid" id="A0A7M7NY64"/>
<evidence type="ECO:0000256" key="5">
    <source>
        <dbReference type="ARBA" id="ARBA00022989"/>
    </source>
</evidence>
<dbReference type="GO" id="GO:0006284">
    <property type="term" value="P:base-excision repair"/>
    <property type="evidence" value="ECO:0007669"/>
    <property type="project" value="InterPro"/>
</dbReference>
<dbReference type="KEGG" id="spu:115923808"/>
<evidence type="ECO:0000256" key="1">
    <source>
        <dbReference type="ARBA" id="ARBA00004370"/>
    </source>
</evidence>
<evidence type="ECO:0000259" key="11">
    <source>
        <dbReference type="PROSITE" id="PS50262"/>
    </source>
</evidence>
<proteinExistence type="predicted"/>
<dbReference type="GO" id="GO:0017065">
    <property type="term" value="F:single-strand selective uracil DNA N-glycosylase activity"/>
    <property type="evidence" value="ECO:0007669"/>
    <property type="project" value="InterPro"/>
</dbReference>
<evidence type="ECO:0000313" key="12">
    <source>
        <dbReference type="EnsemblMetazoa" id="XP_030841008"/>
    </source>
</evidence>
<comment type="subcellular location">
    <subcellularLocation>
        <location evidence="1">Membrane</location>
    </subcellularLocation>
</comment>
<evidence type="ECO:0000256" key="8">
    <source>
        <dbReference type="ARBA" id="ARBA00023204"/>
    </source>
</evidence>
<dbReference type="Proteomes" id="UP000007110">
    <property type="component" value="Unassembled WGS sequence"/>
</dbReference>
<dbReference type="GO" id="GO:0004844">
    <property type="term" value="F:uracil DNA N-glycosylase activity"/>
    <property type="evidence" value="ECO:0000318"/>
    <property type="project" value="GO_Central"/>
</dbReference>
<evidence type="ECO:0000256" key="6">
    <source>
        <dbReference type="ARBA" id="ARBA00023125"/>
    </source>
</evidence>
<dbReference type="GO" id="GO:0004930">
    <property type="term" value="F:G protein-coupled receptor activity"/>
    <property type="evidence" value="ECO:0007669"/>
    <property type="project" value="InterPro"/>
</dbReference>
<dbReference type="PROSITE" id="PS50262">
    <property type="entry name" value="G_PROTEIN_RECEP_F1_2"/>
    <property type="match status" value="1"/>
</dbReference>
<protein>
    <recommendedName>
        <fullName evidence="11">G-protein coupled receptors family 1 profile domain-containing protein</fullName>
    </recommendedName>
</protein>
<feature type="transmembrane region" description="Helical" evidence="10">
    <location>
        <begin position="32"/>
        <end position="57"/>
    </location>
</feature>
<feature type="transmembrane region" description="Helical" evidence="10">
    <location>
        <begin position="69"/>
        <end position="90"/>
    </location>
</feature>
<dbReference type="GO" id="GO:0003677">
    <property type="term" value="F:DNA binding"/>
    <property type="evidence" value="ECO:0007669"/>
    <property type="project" value="UniProtKB-KW"/>
</dbReference>
<reference evidence="13" key="1">
    <citation type="submission" date="2015-02" db="EMBL/GenBank/DDBJ databases">
        <title>Genome sequencing for Strongylocentrotus purpuratus.</title>
        <authorList>
            <person name="Murali S."/>
            <person name="Liu Y."/>
            <person name="Vee V."/>
            <person name="English A."/>
            <person name="Wang M."/>
            <person name="Skinner E."/>
            <person name="Han Y."/>
            <person name="Muzny D.M."/>
            <person name="Worley K.C."/>
            <person name="Gibbs R.A."/>
        </authorList>
    </citation>
    <scope>NUCLEOTIDE SEQUENCE</scope>
</reference>
<feature type="transmembrane region" description="Helical" evidence="10">
    <location>
        <begin position="374"/>
        <end position="392"/>
    </location>
</feature>
<organism evidence="12 13">
    <name type="scientific">Strongylocentrotus purpuratus</name>
    <name type="common">Purple sea urchin</name>
    <dbReference type="NCBI Taxonomy" id="7668"/>
    <lineage>
        <taxon>Eukaryota</taxon>
        <taxon>Metazoa</taxon>
        <taxon>Echinodermata</taxon>
        <taxon>Eleutherozoa</taxon>
        <taxon>Echinozoa</taxon>
        <taxon>Echinoidea</taxon>
        <taxon>Euechinoidea</taxon>
        <taxon>Echinacea</taxon>
        <taxon>Camarodonta</taxon>
        <taxon>Echinidea</taxon>
        <taxon>Strongylocentrotidae</taxon>
        <taxon>Strongylocentrotus</taxon>
    </lineage>
</organism>
<dbReference type="AlphaFoldDB" id="A0A7M7NY64"/>
<feature type="transmembrane region" description="Helical" evidence="10">
    <location>
        <begin position="346"/>
        <end position="368"/>
    </location>
</feature>
<feature type="transmembrane region" description="Helical" evidence="10">
    <location>
        <begin position="149"/>
        <end position="169"/>
    </location>
</feature>
<feature type="domain" description="G-protein coupled receptors family 1 profile" evidence="11">
    <location>
        <begin position="48"/>
        <end position="391"/>
    </location>
</feature>
<evidence type="ECO:0000256" key="4">
    <source>
        <dbReference type="ARBA" id="ARBA00022801"/>
    </source>
</evidence>
<feature type="region of interest" description="Disordered" evidence="9">
    <location>
        <begin position="212"/>
        <end position="238"/>
    </location>
</feature>
<dbReference type="InterPro" id="IPR017452">
    <property type="entry name" value="GPCR_Rhodpsn_7TM"/>
</dbReference>
<dbReference type="Pfam" id="PF00001">
    <property type="entry name" value="7tm_1"/>
    <property type="match status" value="1"/>
</dbReference>
<reference evidence="12" key="2">
    <citation type="submission" date="2021-01" db="UniProtKB">
        <authorList>
            <consortium name="EnsemblMetazoa"/>
        </authorList>
    </citation>
    <scope>IDENTIFICATION</scope>
</reference>
<dbReference type="InterPro" id="IPR000276">
    <property type="entry name" value="GPCR_Rhodpsn"/>
</dbReference>
<keyword evidence="2 10" id="KW-0812">Transmembrane</keyword>
<dbReference type="GO" id="GO:0000703">
    <property type="term" value="F:oxidized pyrimidine nucleobase lesion DNA N-glycosylase activity"/>
    <property type="evidence" value="ECO:0000318"/>
    <property type="project" value="GO_Central"/>
</dbReference>
<evidence type="ECO:0000313" key="13">
    <source>
        <dbReference type="Proteomes" id="UP000007110"/>
    </source>
</evidence>
<feature type="transmembrane region" description="Helical" evidence="10">
    <location>
        <begin position="181"/>
        <end position="205"/>
    </location>
</feature>
<feature type="region of interest" description="Disordered" evidence="9">
    <location>
        <begin position="255"/>
        <end position="289"/>
    </location>
</feature>
<dbReference type="GO" id="GO:0016020">
    <property type="term" value="C:membrane"/>
    <property type="evidence" value="ECO:0007669"/>
    <property type="project" value="UniProtKB-SubCell"/>
</dbReference>
<keyword evidence="5 10" id="KW-1133">Transmembrane helix</keyword>
<evidence type="ECO:0000256" key="10">
    <source>
        <dbReference type="SAM" id="Phobius"/>
    </source>
</evidence>
<keyword evidence="3" id="KW-0227">DNA damage</keyword>
<dbReference type="GeneID" id="115923808"/>
<dbReference type="RefSeq" id="XP_030841008.1">
    <property type="nucleotide sequence ID" value="XM_030985148.1"/>
</dbReference>
<dbReference type="PANTHER" id="PTHR13235">
    <property type="entry name" value="SINGLE-STRAND SELECTIVE MONOFUNCTIONAL URACIL DNA GLYCOSYLASE"/>
    <property type="match status" value="1"/>
</dbReference>
<evidence type="ECO:0000256" key="2">
    <source>
        <dbReference type="ARBA" id="ARBA00022692"/>
    </source>
</evidence>
<feature type="compositionally biased region" description="Basic and acidic residues" evidence="9">
    <location>
        <begin position="257"/>
        <end position="273"/>
    </location>
</feature>
<dbReference type="EnsemblMetazoa" id="XM_030985148">
    <property type="protein sequence ID" value="XP_030841008"/>
    <property type="gene ID" value="LOC115923808"/>
</dbReference>
<evidence type="ECO:0000256" key="9">
    <source>
        <dbReference type="SAM" id="MobiDB-lite"/>
    </source>
</evidence>
<dbReference type="InterPro" id="IPR039134">
    <property type="entry name" value="SMUG1"/>
</dbReference>
<dbReference type="OrthoDB" id="6163051at2759"/>
<keyword evidence="13" id="KW-1185">Reference proteome</keyword>
<keyword evidence="4" id="KW-0378">Hydrolase</keyword>
<evidence type="ECO:0000256" key="7">
    <source>
        <dbReference type="ARBA" id="ARBA00023136"/>
    </source>
</evidence>
<dbReference type="SMART" id="SM01381">
    <property type="entry name" value="7TM_GPCR_Srsx"/>
    <property type="match status" value="1"/>
</dbReference>
<keyword evidence="6" id="KW-0238">DNA-binding</keyword>